<evidence type="ECO:0000313" key="3">
    <source>
        <dbReference type="Proteomes" id="UP001472677"/>
    </source>
</evidence>
<reference evidence="2 3" key="1">
    <citation type="journal article" date="2024" name="G3 (Bethesda)">
        <title>Genome assembly of Hibiscus sabdariffa L. provides insights into metabolisms of medicinal natural products.</title>
        <authorList>
            <person name="Kim T."/>
        </authorList>
    </citation>
    <scope>NUCLEOTIDE SEQUENCE [LARGE SCALE GENOMIC DNA]</scope>
    <source>
        <strain evidence="2">TK-2024</strain>
        <tissue evidence="2">Old leaves</tissue>
    </source>
</reference>
<accession>A0ABR2DE30</accession>
<keyword evidence="3" id="KW-1185">Reference proteome</keyword>
<keyword evidence="1" id="KW-1133">Transmembrane helix</keyword>
<evidence type="ECO:0000256" key="1">
    <source>
        <dbReference type="SAM" id="Phobius"/>
    </source>
</evidence>
<dbReference type="EMBL" id="JBBPBM010000029">
    <property type="protein sequence ID" value="KAK8535964.1"/>
    <property type="molecule type" value="Genomic_DNA"/>
</dbReference>
<name>A0ABR2DE30_9ROSI</name>
<organism evidence="2 3">
    <name type="scientific">Hibiscus sabdariffa</name>
    <name type="common">roselle</name>
    <dbReference type="NCBI Taxonomy" id="183260"/>
    <lineage>
        <taxon>Eukaryota</taxon>
        <taxon>Viridiplantae</taxon>
        <taxon>Streptophyta</taxon>
        <taxon>Embryophyta</taxon>
        <taxon>Tracheophyta</taxon>
        <taxon>Spermatophyta</taxon>
        <taxon>Magnoliopsida</taxon>
        <taxon>eudicotyledons</taxon>
        <taxon>Gunneridae</taxon>
        <taxon>Pentapetalae</taxon>
        <taxon>rosids</taxon>
        <taxon>malvids</taxon>
        <taxon>Malvales</taxon>
        <taxon>Malvaceae</taxon>
        <taxon>Malvoideae</taxon>
        <taxon>Hibiscus</taxon>
    </lineage>
</organism>
<evidence type="ECO:0000313" key="2">
    <source>
        <dbReference type="EMBL" id="KAK8535964.1"/>
    </source>
</evidence>
<sequence length="83" mass="9063">MFWSCWDAFTNQICSSGAVGIGTLLAVGLLVPPVSVRMSPRIGMNVFPYRLVPVLMGCIGTYKRLWNLETLKGTGMLCTIPVL</sequence>
<proteinExistence type="predicted"/>
<keyword evidence="1" id="KW-0472">Membrane</keyword>
<keyword evidence="1" id="KW-0812">Transmembrane</keyword>
<protein>
    <submittedName>
        <fullName evidence="2">Uncharacterized protein</fullName>
    </submittedName>
</protein>
<gene>
    <name evidence="2" type="ORF">V6N12_012627</name>
</gene>
<feature type="transmembrane region" description="Helical" evidence="1">
    <location>
        <begin position="12"/>
        <end position="31"/>
    </location>
</feature>
<comment type="caution">
    <text evidence="2">The sequence shown here is derived from an EMBL/GenBank/DDBJ whole genome shotgun (WGS) entry which is preliminary data.</text>
</comment>
<dbReference type="Proteomes" id="UP001472677">
    <property type="component" value="Unassembled WGS sequence"/>
</dbReference>